<organism evidence="1 2">
    <name type="scientific">Salmonella enterica</name>
    <name type="common">Salmonella choleraesuis</name>
    <dbReference type="NCBI Taxonomy" id="28901"/>
    <lineage>
        <taxon>Bacteria</taxon>
        <taxon>Pseudomonadati</taxon>
        <taxon>Pseudomonadota</taxon>
        <taxon>Gammaproteobacteria</taxon>
        <taxon>Enterobacterales</taxon>
        <taxon>Enterobacteriaceae</taxon>
        <taxon>Salmonella</taxon>
    </lineage>
</organism>
<dbReference type="EMBL" id="RMEA01000072">
    <property type="protein sequence ID" value="MER44425.1"/>
    <property type="molecule type" value="Genomic_DNA"/>
</dbReference>
<sequence length="81" mass="9572">MSSQKIAWHDKKWTKWSNFTLNQQKTTTINNLMAITSNKLRKCKTKTVNIKKQLKNQLVTKINNKINTSQNHKKQQVNITF</sequence>
<reference evidence="1 2" key="1">
    <citation type="submission" date="2018-10" db="EMBL/GenBank/DDBJ databases">
        <authorList>
            <consortium name="PulseNet: The National Subtyping Network for Foodborne Disease Surveillance"/>
            <person name="Tarr C.L."/>
            <person name="Trees E."/>
            <person name="Katz L.S."/>
            <person name="Carleton-Romer H.A."/>
            <person name="Stroika S."/>
            <person name="Kucerova Z."/>
            <person name="Roache K.F."/>
            <person name="Sabol A.L."/>
            <person name="Besser J."/>
            <person name="Gerner-Smidt P."/>
        </authorList>
    </citation>
    <scope>NUCLEOTIDE SEQUENCE [LARGE SCALE GENOMIC DNA]</scope>
    <source>
        <strain evidence="1 2">PNUSAS057480</strain>
    </source>
</reference>
<evidence type="ECO:0000313" key="2">
    <source>
        <dbReference type="Proteomes" id="UP000885379"/>
    </source>
</evidence>
<dbReference type="Proteomes" id="UP000885379">
    <property type="component" value="Unassembled WGS sequence"/>
</dbReference>
<accession>A0A3I8FSR4</accession>
<protein>
    <submittedName>
        <fullName evidence="1">Uncharacterized protein</fullName>
    </submittedName>
</protein>
<dbReference type="AlphaFoldDB" id="A0A3I8FSR4"/>
<evidence type="ECO:0000313" key="1">
    <source>
        <dbReference type="EMBL" id="MER44425.1"/>
    </source>
</evidence>
<proteinExistence type="predicted"/>
<gene>
    <name evidence="1" type="ORF">ED033_19260</name>
</gene>
<name>A0A3I8FSR4_SALER</name>
<comment type="caution">
    <text evidence="1">The sequence shown here is derived from an EMBL/GenBank/DDBJ whole genome shotgun (WGS) entry which is preliminary data.</text>
</comment>